<evidence type="ECO:0000313" key="2">
    <source>
        <dbReference type="Proteomes" id="UP000002271"/>
    </source>
</evidence>
<organism evidence="1 2">
    <name type="scientific">Sulfolobus islandicus rod-shaped virus 2</name>
    <name type="common">SIRV2</name>
    <name type="synonym">Sulfolobus virus SIRV-2</name>
    <dbReference type="NCBI Taxonomy" id="157899"/>
    <lineage>
        <taxon>Viruses</taxon>
        <taxon>Adnaviria</taxon>
        <taxon>Zilligvirae</taxon>
        <taxon>Taleaviricota</taxon>
        <taxon>Tokiviricetes</taxon>
        <taxon>Ligamenvirales</taxon>
        <taxon>Rudiviridae</taxon>
        <taxon>Icerudivirus</taxon>
        <taxon>Icerudivirus hveragerdiense</taxon>
        <taxon>Icerudivirus SIRV2</taxon>
    </lineage>
</organism>
<dbReference type="EMBL" id="AJ344259">
    <property type="protein sequence ID" value="CAC87305.1"/>
    <property type="molecule type" value="Genomic_DNA"/>
</dbReference>
<protein>
    <submittedName>
        <fullName evidence="1">Uncharacterized protein</fullName>
    </submittedName>
</protein>
<dbReference type="GeneID" id="951433"/>
<dbReference type="RefSeq" id="NP_666564.1">
    <property type="nucleotide sequence ID" value="NC_004086.1"/>
</dbReference>
<dbReference type="KEGG" id="vg:951433"/>
<dbReference type="Proteomes" id="UP000002271">
    <property type="component" value="Segment"/>
</dbReference>
<keyword evidence="2" id="KW-1185">Reference proteome</keyword>
<accession>Q8V9N8</accession>
<reference evidence="1 2" key="1">
    <citation type="journal article" date="2001" name="Virology">
        <title>Sequences and replication of genomes of the archaeal rudiviruses SIRV1 and SIRV2: relationships to the archaeal lipothrixvirus SIFV and some eukaryal viruses.</title>
        <authorList>
            <person name="Peng X."/>
            <person name="Blum H."/>
            <person name="She Q."/>
            <person name="Mallok S."/>
            <person name="Brugger K."/>
            <person name="Garrett R.A."/>
            <person name="Zillig W."/>
            <person name="Prangishvili D."/>
        </authorList>
    </citation>
    <scope>NUCLEOTIDE SEQUENCE</scope>
    <source>
        <strain evidence="1 2">HVE10/4</strain>
    </source>
</reference>
<evidence type="ECO:0000313" key="1">
    <source>
        <dbReference type="EMBL" id="CAC87305.1"/>
    </source>
</evidence>
<proteinExistence type="predicted"/>
<dbReference type="OrthoDB" id="25264at10239"/>
<name>Q8V9N8_SIRV2</name>
<organismHost>
    <name type="scientific">Saccharolobus islandicus</name>
    <name type="common">Sulfolobus islandicus</name>
    <dbReference type="NCBI Taxonomy" id="43080"/>
</organismHost>
<sequence length="64" mass="7787">MISYYYDEKDKTLHIKIHILIEQVPNKPTEEELRKVLPKILKDYGNMIENKKEKIIDSKEWGLW</sequence>